<keyword evidence="3 14" id="KW-0479">Metal-binding</keyword>
<keyword evidence="5 14" id="KW-0408">Iron</keyword>
<protein>
    <recommendedName>
        <fullName evidence="10 14">Adenosine 5'-phosphosulfate reductase</fullName>
        <shortName evidence="14">APS reductase</shortName>
        <ecNumber evidence="9 14">1.8.4.10</ecNumber>
    </recommendedName>
    <alternativeName>
        <fullName evidence="12 14">5'-adenylylsulfate reductase</fullName>
    </alternativeName>
    <alternativeName>
        <fullName evidence="11 14">Thioredoxin-dependent 5'-adenylylsulfate reductase</fullName>
    </alternativeName>
</protein>
<comment type="subcellular location">
    <subcellularLocation>
        <location evidence="14">Cytoplasm</location>
    </subcellularLocation>
</comment>
<dbReference type="HAMAP" id="MF_00063">
    <property type="entry name" value="CysH"/>
    <property type="match status" value="1"/>
</dbReference>
<comment type="catalytic activity">
    <reaction evidence="13 14">
        <text>[thioredoxin]-disulfide + sulfite + AMP + 2 H(+) = adenosine 5'-phosphosulfate + [thioredoxin]-dithiol</text>
        <dbReference type="Rhea" id="RHEA:21976"/>
        <dbReference type="Rhea" id="RHEA-COMP:10698"/>
        <dbReference type="Rhea" id="RHEA-COMP:10700"/>
        <dbReference type="ChEBI" id="CHEBI:15378"/>
        <dbReference type="ChEBI" id="CHEBI:17359"/>
        <dbReference type="ChEBI" id="CHEBI:29950"/>
        <dbReference type="ChEBI" id="CHEBI:50058"/>
        <dbReference type="ChEBI" id="CHEBI:58243"/>
        <dbReference type="ChEBI" id="CHEBI:456215"/>
        <dbReference type="EC" id="1.8.4.10"/>
    </reaction>
</comment>
<dbReference type="NCBIfam" id="TIGR02055">
    <property type="entry name" value="APS_reductase"/>
    <property type="match status" value="1"/>
</dbReference>
<comment type="similarity">
    <text evidence="1 14">Belongs to the PAPS reductase family. CysH subfamily.</text>
</comment>
<dbReference type="RefSeq" id="WP_108687112.1">
    <property type="nucleotide sequence ID" value="NZ_QCYK01000002.1"/>
</dbReference>
<dbReference type="PIRSF" id="PIRSF000857">
    <property type="entry name" value="PAPS_reductase"/>
    <property type="match status" value="1"/>
</dbReference>
<sequence>MTAITTTTLANKDIPEAIQWLCDQFPGAVAFSTSFGQEDQVIADIIWKHKLPVRVFTLDTGRLFQETYDLIDLTRARYQQPIEVYFPDTAAVEHLLREKGTNSFYDSVDNRKECCHIRKVQPLNRALEGVKVWITGLRAEQSDNRHDMPLIEWDEKRALYKYNPLIDWSFEQMTTYLAEHRVPYNKLHDKGFVSIGCAPCTRAIEPGEHPRAGRWWWELSKKECGLHA</sequence>
<reference evidence="16 17" key="1">
    <citation type="submission" date="2018-04" db="EMBL/GenBank/DDBJ databases">
        <title>Chitinophaga fuyangensis sp. nov., isolated from soil in a chemical factory.</title>
        <authorList>
            <person name="Chen K."/>
        </authorList>
    </citation>
    <scope>NUCLEOTIDE SEQUENCE [LARGE SCALE GENOMIC DNA]</scope>
    <source>
        <strain evidence="16 17">LY-1</strain>
    </source>
</reference>
<dbReference type="PANTHER" id="PTHR46482">
    <property type="entry name" value="5'-ADENYLYLSULFATE REDUCTASE 3, CHLOROPLASTIC"/>
    <property type="match status" value="1"/>
</dbReference>
<evidence type="ECO:0000256" key="6">
    <source>
        <dbReference type="ARBA" id="ARBA00023014"/>
    </source>
</evidence>
<evidence type="ECO:0000256" key="9">
    <source>
        <dbReference type="ARBA" id="ARBA00024386"/>
    </source>
</evidence>
<dbReference type="NCBIfam" id="NF002537">
    <property type="entry name" value="PRK02090.1"/>
    <property type="match status" value="1"/>
</dbReference>
<accession>A0A2T7BG76</accession>
<feature type="binding site" evidence="14">
    <location>
        <position position="115"/>
    </location>
    <ligand>
        <name>[4Fe-4S] cluster</name>
        <dbReference type="ChEBI" id="CHEBI:49883"/>
    </ligand>
</feature>
<feature type="active site" description="Nucleophile; cysteine thiosulfonate intermediate" evidence="14">
    <location>
        <position position="224"/>
    </location>
</feature>
<dbReference type="InterPro" id="IPR014729">
    <property type="entry name" value="Rossmann-like_a/b/a_fold"/>
</dbReference>
<dbReference type="InterPro" id="IPR004511">
    <property type="entry name" value="PAPS/APS_Rdtase"/>
</dbReference>
<organism evidence="16 17">
    <name type="scientific">Chitinophaga parva</name>
    <dbReference type="NCBI Taxonomy" id="2169414"/>
    <lineage>
        <taxon>Bacteria</taxon>
        <taxon>Pseudomonadati</taxon>
        <taxon>Bacteroidota</taxon>
        <taxon>Chitinophagia</taxon>
        <taxon>Chitinophagales</taxon>
        <taxon>Chitinophagaceae</taxon>
        <taxon>Chitinophaga</taxon>
    </lineage>
</organism>
<evidence type="ECO:0000256" key="14">
    <source>
        <dbReference type="HAMAP-Rule" id="MF_00063"/>
    </source>
</evidence>
<dbReference type="Proteomes" id="UP000244450">
    <property type="component" value="Unassembled WGS sequence"/>
</dbReference>
<feature type="binding site" evidence="14">
    <location>
        <position position="200"/>
    </location>
    <ligand>
        <name>[4Fe-4S] cluster</name>
        <dbReference type="ChEBI" id="CHEBI:49883"/>
    </ligand>
</feature>
<evidence type="ECO:0000256" key="7">
    <source>
        <dbReference type="ARBA" id="ARBA00024298"/>
    </source>
</evidence>
<dbReference type="GO" id="GO:0043866">
    <property type="term" value="F:adenylyl-sulfate reductase (thioredoxin) activity"/>
    <property type="evidence" value="ECO:0007669"/>
    <property type="project" value="UniProtKB-EC"/>
</dbReference>
<dbReference type="SUPFAM" id="SSF52402">
    <property type="entry name" value="Adenine nucleotide alpha hydrolases-like"/>
    <property type="match status" value="1"/>
</dbReference>
<evidence type="ECO:0000256" key="4">
    <source>
        <dbReference type="ARBA" id="ARBA00023002"/>
    </source>
</evidence>
<gene>
    <name evidence="14" type="primary">cysH</name>
    <name evidence="16" type="ORF">DCC81_13280</name>
</gene>
<dbReference type="GO" id="GO:0046872">
    <property type="term" value="F:metal ion binding"/>
    <property type="evidence" value="ECO:0007669"/>
    <property type="project" value="UniProtKB-KW"/>
</dbReference>
<evidence type="ECO:0000256" key="12">
    <source>
        <dbReference type="ARBA" id="ARBA00032041"/>
    </source>
</evidence>
<dbReference type="InterPro" id="IPR002500">
    <property type="entry name" value="PAPS_reduct_dom"/>
</dbReference>
<dbReference type="InterPro" id="IPR011798">
    <property type="entry name" value="APS_reductase"/>
</dbReference>
<comment type="function">
    <text evidence="7 14">Catalyzes the formation of sulfite from adenosine 5'-phosphosulfate (APS) using thioredoxin as an electron donor.</text>
</comment>
<dbReference type="NCBIfam" id="TIGR00434">
    <property type="entry name" value="cysH"/>
    <property type="match status" value="1"/>
</dbReference>
<feature type="domain" description="Phosphoadenosine phosphosulphate reductase" evidence="15">
    <location>
        <begin position="29"/>
        <end position="203"/>
    </location>
</feature>
<comment type="caution">
    <text evidence="16">The sequence shown here is derived from an EMBL/GenBank/DDBJ whole genome shotgun (WGS) entry which is preliminary data.</text>
</comment>
<dbReference type="EC" id="1.8.4.10" evidence="9 14"/>
<dbReference type="GO" id="GO:0004604">
    <property type="term" value="F:phosphoadenylyl-sulfate reductase (thioredoxin) activity"/>
    <property type="evidence" value="ECO:0007669"/>
    <property type="project" value="UniProtKB-UniRule"/>
</dbReference>
<dbReference type="OrthoDB" id="9794018at2"/>
<evidence type="ECO:0000256" key="3">
    <source>
        <dbReference type="ARBA" id="ARBA00022723"/>
    </source>
</evidence>
<dbReference type="GO" id="GO:0005737">
    <property type="term" value="C:cytoplasm"/>
    <property type="evidence" value="ECO:0007669"/>
    <property type="project" value="UniProtKB-SubCell"/>
</dbReference>
<dbReference type="AlphaFoldDB" id="A0A2T7BG76"/>
<keyword evidence="2 14" id="KW-0963">Cytoplasm</keyword>
<dbReference type="Pfam" id="PF01507">
    <property type="entry name" value="PAPS_reduct"/>
    <property type="match status" value="1"/>
</dbReference>
<keyword evidence="17" id="KW-1185">Reference proteome</keyword>
<comment type="pathway">
    <text evidence="8 14">Sulfur metabolism; hydrogen sulfide biosynthesis; sulfite from sulfate.</text>
</comment>
<dbReference type="GO" id="GO:0070814">
    <property type="term" value="P:hydrogen sulfide biosynthetic process"/>
    <property type="evidence" value="ECO:0007669"/>
    <property type="project" value="UniProtKB-UniRule"/>
</dbReference>
<feature type="binding site" evidence="14">
    <location>
        <position position="197"/>
    </location>
    <ligand>
        <name>[4Fe-4S] cluster</name>
        <dbReference type="ChEBI" id="CHEBI:49883"/>
    </ligand>
</feature>
<dbReference type="Gene3D" id="3.40.50.620">
    <property type="entry name" value="HUPs"/>
    <property type="match status" value="1"/>
</dbReference>
<evidence type="ECO:0000256" key="5">
    <source>
        <dbReference type="ARBA" id="ARBA00023004"/>
    </source>
</evidence>
<evidence type="ECO:0000256" key="1">
    <source>
        <dbReference type="ARBA" id="ARBA00009732"/>
    </source>
</evidence>
<evidence type="ECO:0000256" key="2">
    <source>
        <dbReference type="ARBA" id="ARBA00022490"/>
    </source>
</evidence>
<dbReference type="GO" id="GO:0019379">
    <property type="term" value="P:sulfate assimilation, phosphoadenylyl sulfate reduction by phosphoadenylyl-sulfate reductase (thioredoxin)"/>
    <property type="evidence" value="ECO:0007669"/>
    <property type="project" value="UniProtKB-UniRule"/>
</dbReference>
<evidence type="ECO:0000256" key="8">
    <source>
        <dbReference type="ARBA" id="ARBA00024327"/>
    </source>
</evidence>
<dbReference type="CDD" id="cd23945">
    <property type="entry name" value="PAPS_reductase"/>
    <property type="match status" value="1"/>
</dbReference>
<comment type="cofactor">
    <cofactor evidence="14">
        <name>[4Fe-4S] cluster</name>
        <dbReference type="ChEBI" id="CHEBI:49883"/>
    </cofactor>
    <text evidence="14">Binds 1 [4Fe-4S] cluster per subunit.</text>
</comment>
<dbReference type="GO" id="GO:0019344">
    <property type="term" value="P:cysteine biosynthetic process"/>
    <property type="evidence" value="ECO:0007669"/>
    <property type="project" value="InterPro"/>
</dbReference>
<dbReference type="EMBL" id="QCYK01000002">
    <property type="protein sequence ID" value="PUZ25274.1"/>
    <property type="molecule type" value="Genomic_DNA"/>
</dbReference>
<proteinExistence type="inferred from homology"/>
<dbReference type="PANTHER" id="PTHR46482:SF9">
    <property type="entry name" value="5'-ADENYLYLSULFATE REDUCTASE 1, CHLOROPLASTIC"/>
    <property type="match status" value="1"/>
</dbReference>
<evidence type="ECO:0000256" key="10">
    <source>
        <dbReference type="ARBA" id="ARBA00029514"/>
    </source>
</evidence>
<evidence type="ECO:0000256" key="13">
    <source>
        <dbReference type="ARBA" id="ARBA00048441"/>
    </source>
</evidence>
<keyword evidence="6 14" id="KW-0411">Iron-sulfur</keyword>
<evidence type="ECO:0000313" key="17">
    <source>
        <dbReference type="Proteomes" id="UP000244450"/>
    </source>
</evidence>
<evidence type="ECO:0000256" key="11">
    <source>
        <dbReference type="ARBA" id="ARBA00030894"/>
    </source>
</evidence>
<name>A0A2T7BG76_9BACT</name>
<keyword evidence="4 14" id="KW-0560">Oxidoreductase</keyword>
<dbReference type="GO" id="GO:0051539">
    <property type="term" value="F:4 iron, 4 sulfur cluster binding"/>
    <property type="evidence" value="ECO:0007669"/>
    <property type="project" value="UniProtKB-UniRule"/>
</dbReference>
<feature type="binding site" evidence="14">
    <location>
        <position position="114"/>
    </location>
    <ligand>
        <name>[4Fe-4S] cluster</name>
        <dbReference type="ChEBI" id="CHEBI:49883"/>
    </ligand>
</feature>
<evidence type="ECO:0000313" key="16">
    <source>
        <dbReference type="EMBL" id="PUZ25274.1"/>
    </source>
</evidence>
<evidence type="ECO:0000259" key="15">
    <source>
        <dbReference type="Pfam" id="PF01507"/>
    </source>
</evidence>